<dbReference type="Proteomes" id="UP000054144">
    <property type="component" value="Unassembled WGS sequence"/>
</dbReference>
<keyword evidence="2" id="KW-1185">Reference proteome</keyword>
<name>A0A0D7ALQ4_9AGAR</name>
<accession>A0A0D7ALQ4</accession>
<evidence type="ECO:0000313" key="1">
    <source>
        <dbReference type="EMBL" id="KIY52522.1"/>
    </source>
</evidence>
<dbReference type="EMBL" id="KN881642">
    <property type="protein sequence ID" value="KIY52522.1"/>
    <property type="molecule type" value="Genomic_DNA"/>
</dbReference>
<gene>
    <name evidence="1" type="ORF">FISHEDRAFT_55882</name>
</gene>
<protein>
    <submittedName>
        <fullName evidence="1">Uncharacterized protein</fullName>
    </submittedName>
</protein>
<reference evidence="1 2" key="1">
    <citation type="journal article" date="2015" name="Fungal Genet. Biol.">
        <title>Evolution of novel wood decay mechanisms in Agaricales revealed by the genome sequences of Fistulina hepatica and Cylindrobasidium torrendii.</title>
        <authorList>
            <person name="Floudas D."/>
            <person name="Held B.W."/>
            <person name="Riley R."/>
            <person name="Nagy L.G."/>
            <person name="Koehler G."/>
            <person name="Ransdell A.S."/>
            <person name="Younus H."/>
            <person name="Chow J."/>
            <person name="Chiniquy J."/>
            <person name="Lipzen A."/>
            <person name="Tritt A."/>
            <person name="Sun H."/>
            <person name="Haridas S."/>
            <person name="LaButti K."/>
            <person name="Ohm R.A."/>
            <person name="Kues U."/>
            <person name="Blanchette R.A."/>
            <person name="Grigoriev I.V."/>
            <person name="Minto R.E."/>
            <person name="Hibbett D.S."/>
        </authorList>
    </citation>
    <scope>NUCLEOTIDE SEQUENCE [LARGE SCALE GENOMIC DNA]</scope>
    <source>
        <strain evidence="1 2">ATCC 64428</strain>
    </source>
</reference>
<dbReference type="AlphaFoldDB" id="A0A0D7ALQ4"/>
<organism evidence="1 2">
    <name type="scientific">Fistulina hepatica ATCC 64428</name>
    <dbReference type="NCBI Taxonomy" id="1128425"/>
    <lineage>
        <taxon>Eukaryota</taxon>
        <taxon>Fungi</taxon>
        <taxon>Dikarya</taxon>
        <taxon>Basidiomycota</taxon>
        <taxon>Agaricomycotina</taxon>
        <taxon>Agaricomycetes</taxon>
        <taxon>Agaricomycetidae</taxon>
        <taxon>Agaricales</taxon>
        <taxon>Fistulinaceae</taxon>
        <taxon>Fistulina</taxon>
    </lineage>
</organism>
<evidence type="ECO:0000313" key="2">
    <source>
        <dbReference type="Proteomes" id="UP000054144"/>
    </source>
</evidence>
<proteinExistence type="predicted"/>
<sequence length="150" mass="16812">MCSDAPSVVIVFRRDPVPAAIPTGQEEVYMLKPLSFIATALTPTSHLTPTLFFHRQTRNARVTPLPSVSLQYVLRTADAAEALLLMSSRTCADVRGCRRSTLFGGPASSIARMEHRSLLGYRRIRTTYFLLQLTSWLERTYMPRVELGPV</sequence>